<organism evidence="2 3">
    <name type="scientific">Sulfuracidifex metallicus DSM 6482 = JCM 9184</name>
    <dbReference type="NCBI Taxonomy" id="523847"/>
    <lineage>
        <taxon>Archaea</taxon>
        <taxon>Thermoproteota</taxon>
        <taxon>Thermoprotei</taxon>
        <taxon>Sulfolobales</taxon>
        <taxon>Sulfolobaceae</taxon>
        <taxon>Sulfuracidifex</taxon>
    </lineage>
</organism>
<feature type="domain" description="Metalloprotease TldD/E C-terminal" evidence="1">
    <location>
        <begin position="204"/>
        <end position="421"/>
    </location>
</feature>
<dbReference type="GO" id="GO:0008237">
    <property type="term" value="F:metallopeptidase activity"/>
    <property type="evidence" value="ECO:0007669"/>
    <property type="project" value="InterPro"/>
</dbReference>
<proteinExistence type="predicted"/>
<keyword evidence="3" id="KW-1185">Reference proteome</keyword>
<dbReference type="Pfam" id="PF19289">
    <property type="entry name" value="PmbA_TldD_3rd"/>
    <property type="match status" value="1"/>
</dbReference>
<dbReference type="Proteomes" id="UP000470772">
    <property type="component" value="Unassembled WGS sequence"/>
</dbReference>
<protein>
    <submittedName>
        <fullName evidence="2">TldD/PmbA family protein</fullName>
    </submittedName>
</protein>
<name>A0A6A9QWD7_SULME</name>
<sequence length="423" mass="48110">MDKVLDKLRKSCDSFSLILLDNKSTMIKFADSKVTVVQRWKTSPVSLLLSRKNKFLTTTFSTIHEMDTNLESLNEKLNLLEPTDMTPIISNNDRTIKVDYSDKELEYYLKEPNKLVEKILDSAEMPLYGTLNLVKIRKRVFTSYGFQGDETRSFNVSYFRSIDKGRSGQWSNVSSIFNESEIIEAVKKSKEYASIDGEAQIEEGKHDIVLSPMVLANLVEIIGLMSSAYSIMSSMSFLAKSKEGDIVASEKFTLWDMAKNDLVGSYNFDDEGTLTYNKPIIEHGVLRTFLFNNSLAKKFNKKSTGNAGWVDPKPWSLQVDGGDADEGSLTDGNVIFFNNNWYTRLQNYYEGQFSTVGRDAVIAYKNGKPIGRVKRVRISDKLSVIIKNLVELSKTTYKQMWWEVETPTRVPFALIKDVMLTKS</sequence>
<accession>A0A6A9QWD7</accession>
<dbReference type="RefSeq" id="WP_156016930.1">
    <property type="nucleotide sequence ID" value="NZ_WGGD01000005.1"/>
</dbReference>
<comment type="caution">
    <text evidence="2">The sequence shown here is derived from an EMBL/GenBank/DDBJ whole genome shotgun (WGS) entry which is preliminary data.</text>
</comment>
<evidence type="ECO:0000259" key="1">
    <source>
        <dbReference type="Pfam" id="PF19289"/>
    </source>
</evidence>
<evidence type="ECO:0000313" key="3">
    <source>
        <dbReference type="Proteomes" id="UP000470772"/>
    </source>
</evidence>
<dbReference type="EMBL" id="WGGD01000005">
    <property type="protein sequence ID" value="MUN29352.1"/>
    <property type="molecule type" value="Genomic_DNA"/>
</dbReference>
<dbReference type="GO" id="GO:0006508">
    <property type="term" value="P:proteolysis"/>
    <property type="evidence" value="ECO:0007669"/>
    <property type="project" value="InterPro"/>
</dbReference>
<dbReference type="InterPro" id="IPR036059">
    <property type="entry name" value="TldD/PmbA_sf"/>
</dbReference>
<dbReference type="AlphaFoldDB" id="A0A6A9QWD7"/>
<gene>
    <name evidence="2" type="ORF">GC250_07875</name>
</gene>
<dbReference type="PANTHER" id="PTHR43666:SF1">
    <property type="entry name" value="CONSERVED PROTEIN"/>
    <property type="match status" value="1"/>
</dbReference>
<evidence type="ECO:0000313" key="2">
    <source>
        <dbReference type="EMBL" id="MUN29352.1"/>
    </source>
</evidence>
<dbReference type="PANTHER" id="PTHR43666">
    <property type="entry name" value="TLDD PROTEIN"/>
    <property type="match status" value="1"/>
</dbReference>
<dbReference type="SUPFAM" id="SSF111283">
    <property type="entry name" value="Putative modulator of DNA gyrase, PmbA/TldD"/>
    <property type="match status" value="1"/>
</dbReference>
<dbReference type="InterPro" id="IPR045569">
    <property type="entry name" value="Metalloprtase-TldD/E_C"/>
</dbReference>
<reference evidence="2 3" key="1">
    <citation type="submission" date="2019-10" db="EMBL/GenBank/DDBJ databases">
        <title>Sequencing and Assembly of Multiple Reported Metal-Biooxidizing Members of the Extremely Thermoacidophilic Archaeal Family Sulfolobaceae.</title>
        <authorList>
            <person name="Counts J.A."/>
            <person name="Kelly R.M."/>
        </authorList>
    </citation>
    <scope>NUCLEOTIDE SEQUENCE [LARGE SCALE GENOMIC DNA]</scope>
    <source>
        <strain evidence="2 3">DSM 6482</strain>
    </source>
</reference>